<keyword evidence="7 8" id="KW-0675">Receptor</keyword>
<comment type="subcellular location">
    <subcellularLocation>
        <location evidence="1">Cell membrane</location>
        <topology evidence="1">Multi-pass membrane protein</topology>
    </subcellularLocation>
</comment>
<dbReference type="EMBL" id="CAXKWB010006547">
    <property type="protein sequence ID" value="CAL4083265.1"/>
    <property type="molecule type" value="Genomic_DNA"/>
</dbReference>
<feature type="non-terminal residue" evidence="11">
    <location>
        <position position="205"/>
    </location>
</feature>
<protein>
    <recommendedName>
        <fullName evidence="10">G-protein coupled receptors family 1 profile domain-containing protein</fullName>
    </recommendedName>
</protein>
<feature type="transmembrane region" description="Helical" evidence="9">
    <location>
        <begin position="114"/>
        <end position="132"/>
    </location>
</feature>
<evidence type="ECO:0000256" key="8">
    <source>
        <dbReference type="RuleBase" id="RU000688"/>
    </source>
</evidence>
<evidence type="ECO:0000256" key="3">
    <source>
        <dbReference type="ARBA" id="ARBA00022475"/>
    </source>
</evidence>
<keyword evidence="4 8" id="KW-0812">Transmembrane</keyword>
<dbReference type="InterPro" id="IPR000276">
    <property type="entry name" value="GPCR_Rhodpsn"/>
</dbReference>
<evidence type="ECO:0000256" key="4">
    <source>
        <dbReference type="ARBA" id="ARBA00022692"/>
    </source>
</evidence>
<dbReference type="GO" id="GO:0032870">
    <property type="term" value="P:cellular response to hormone stimulus"/>
    <property type="evidence" value="ECO:0007669"/>
    <property type="project" value="TreeGrafter"/>
</dbReference>
<dbReference type="GO" id="GO:0042277">
    <property type="term" value="F:peptide binding"/>
    <property type="evidence" value="ECO:0007669"/>
    <property type="project" value="TreeGrafter"/>
</dbReference>
<dbReference type="InterPro" id="IPR017452">
    <property type="entry name" value="GPCR_Rhodpsn_7TM"/>
</dbReference>
<comment type="similarity">
    <text evidence="2 8">Belongs to the G-protein coupled receptor 1 family.</text>
</comment>
<evidence type="ECO:0000256" key="9">
    <source>
        <dbReference type="SAM" id="Phobius"/>
    </source>
</evidence>
<sequence>VDLGMSQLELKDRTPLVISDEWVEEGVTTSDCLFEGYTTSPCPNASQIILSNYTDGSMNNITDGSLPPWLGFDDQARRDIIAYSVLFVFAAIGNLTVFISLFRSKSRKSRVNLMIGHLAVADLIVTFIMIPLEIGWRFTTSWKAGNTACKVLLFARAFGLYSSSMVLVCISLDRYFAICHPLKVQDSKRRNKIMLFFAWSCAAVC</sequence>
<feature type="transmembrane region" description="Helical" evidence="9">
    <location>
        <begin position="80"/>
        <end position="102"/>
    </location>
</feature>
<evidence type="ECO:0000259" key="10">
    <source>
        <dbReference type="PROSITE" id="PS50262"/>
    </source>
</evidence>
<reference evidence="11 12" key="1">
    <citation type="submission" date="2024-05" db="EMBL/GenBank/DDBJ databases">
        <authorList>
            <person name="Wallberg A."/>
        </authorList>
    </citation>
    <scope>NUCLEOTIDE SEQUENCE [LARGE SCALE GENOMIC DNA]</scope>
</reference>
<dbReference type="PANTHER" id="PTHR24241">
    <property type="entry name" value="NEUROPEPTIDE RECEPTOR-RELATED G-PROTEIN COUPLED RECEPTOR"/>
    <property type="match status" value="1"/>
</dbReference>
<dbReference type="PROSITE" id="PS50262">
    <property type="entry name" value="G_PROTEIN_RECEP_F1_2"/>
    <property type="match status" value="1"/>
</dbReference>
<keyword evidence="8" id="KW-0807">Transducer</keyword>
<dbReference type="AlphaFoldDB" id="A0AAV2QIU6"/>
<dbReference type="PANTHER" id="PTHR24241:SF190">
    <property type="entry name" value="CARDIOACCELERATORY PEPTIDE RECEPTOR-LIKE PROTEIN"/>
    <property type="match status" value="1"/>
</dbReference>
<evidence type="ECO:0000256" key="2">
    <source>
        <dbReference type="ARBA" id="ARBA00010663"/>
    </source>
</evidence>
<dbReference type="GO" id="GO:0005886">
    <property type="term" value="C:plasma membrane"/>
    <property type="evidence" value="ECO:0007669"/>
    <property type="project" value="UniProtKB-SubCell"/>
</dbReference>
<organism evidence="11 12">
    <name type="scientific">Meganyctiphanes norvegica</name>
    <name type="common">Northern krill</name>
    <name type="synonym">Thysanopoda norvegica</name>
    <dbReference type="NCBI Taxonomy" id="48144"/>
    <lineage>
        <taxon>Eukaryota</taxon>
        <taxon>Metazoa</taxon>
        <taxon>Ecdysozoa</taxon>
        <taxon>Arthropoda</taxon>
        <taxon>Crustacea</taxon>
        <taxon>Multicrustacea</taxon>
        <taxon>Malacostraca</taxon>
        <taxon>Eumalacostraca</taxon>
        <taxon>Eucarida</taxon>
        <taxon>Euphausiacea</taxon>
        <taxon>Euphausiidae</taxon>
        <taxon>Meganyctiphanes</taxon>
    </lineage>
</organism>
<dbReference type="SUPFAM" id="SSF81321">
    <property type="entry name" value="Family A G protein-coupled receptor-like"/>
    <property type="match status" value="1"/>
</dbReference>
<evidence type="ECO:0000256" key="7">
    <source>
        <dbReference type="ARBA" id="ARBA00023170"/>
    </source>
</evidence>
<keyword evidence="12" id="KW-1185">Reference proteome</keyword>
<keyword evidence="3" id="KW-1003">Cell membrane</keyword>
<comment type="caution">
    <text evidence="11">The sequence shown here is derived from an EMBL/GenBank/DDBJ whole genome shotgun (WGS) entry which is preliminary data.</text>
</comment>
<proteinExistence type="inferred from homology"/>
<dbReference type="Proteomes" id="UP001497623">
    <property type="component" value="Unassembled WGS sequence"/>
</dbReference>
<evidence type="ECO:0000256" key="6">
    <source>
        <dbReference type="ARBA" id="ARBA00023136"/>
    </source>
</evidence>
<dbReference type="GO" id="GO:0004930">
    <property type="term" value="F:G protein-coupled receptor activity"/>
    <property type="evidence" value="ECO:0007669"/>
    <property type="project" value="UniProtKB-KW"/>
</dbReference>
<keyword evidence="8" id="KW-0297">G-protein coupled receptor</keyword>
<dbReference type="Gene3D" id="1.20.1070.10">
    <property type="entry name" value="Rhodopsin 7-helix transmembrane proteins"/>
    <property type="match status" value="1"/>
</dbReference>
<evidence type="ECO:0000256" key="1">
    <source>
        <dbReference type="ARBA" id="ARBA00004651"/>
    </source>
</evidence>
<name>A0AAV2QIU6_MEGNR</name>
<feature type="domain" description="G-protein coupled receptors family 1 profile" evidence="10">
    <location>
        <begin position="93"/>
        <end position="205"/>
    </location>
</feature>
<keyword evidence="6 9" id="KW-0472">Membrane</keyword>
<dbReference type="PROSITE" id="PS00237">
    <property type="entry name" value="G_PROTEIN_RECEP_F1_1"/>
    <property type="match status" value="1"/>
</dbReference>
<accession>A0AAV2QIU6</accession>
<feature type="non-terminal residue" evidence="11">
    <location>
        <position position="1"/>
    </location>
</feature>
<evidence type="ECO:0000313" key="12">
    <source>
        <dbReference type="Proteomes" id="UP001497623"/>
    </source>
</evidence>
<evidence type="ECO:0000256" key="5">
    <source>
        <dbReference type="ARBA" id="ARBA00022989"/>
    </source>
</evidence>
<feature type="transmembrane region" description="Helical" evidence="9">
    <location>
        <begin position="152"/>
        <end position="172"/>
    </location>
</feature>
<dbReference type="Pfam" id="PF00001">
    <property type="entry name" value="7tm_1"/>
    <property type="match status" value="1"/>
</dbReference>
<evidence type="ECO:0000313" key="11">
    <source>
        <dbReference type="EMBL" id="CAL4083265.1"/>
    </source>
</evidence>
<dbReference type="PRINTS" id="PR00237">
    <property type="entry name" value="GPCRRHODOPSN"/>
</dbReference>
<gene>
    <name evidence="11" type="ORF">MNOR_LOCUS12120</name>
</gene>
<keyword evidence="5 9" id="KW-1133">Transmembrane helix</keyword>